<dbReference type="InterPro" id="IPR002516">
    <property type="entry name" value="Glyco_trans_11"/>
</dbReference>
<dbReference type="PANTHER" id="PTHR11927">
    <property type="entry name" value="GALACTOSIDE 2-L-FUCOSYLTRANSFERASE"/>
    <property type="match status" value="1"/>
</dbReference>
<organism evidence="3 4">
    <name type="scientific">Pseudomonas saponiphila</name>
    <dbReference type="NCBI Taxonomy" id="556534"/>
    <lineage>
        <taxon>Bacteria</taxon>
        <taxon>Pseudomonadati</taxon>
        <taxon>Pseudomonadota</taxon>
        <taxon>Gammaproteobacteria</taxon>
        <taxon>Pseudomonadales</taxon>
        <taxon>Pseudomonadaceae</taxon>
        <taxon>Pseudomonas</taxon>
    </lineage>
</organism>
<evidence type="ECO:0000256" key="2">
    <source>
        <dbReference type="ARBA" id="ARBA00022679"/>
    </source>
</evidence>
<dbReference type="AlphaFoldDB" id="A0A1H4L2Z5"/>
<keyword evidence="2 3" id="KW-0808">Transferase</keyword>
<evidence type="ECO:0000256" key="1">
    <source>
        <dbReference type="ARBA" id="ARBA00022676"/>
    </source>
</evidence>
<evidence type="ECO:0000313" key="3">
    <source>
        <dbReference type="EMBL" id="SEB65101.1"/>
    </source>
</evidence>
<keyword evidence="1" id="KW-0328">Glycosyltransferase</keyword>
<keyword evidence="4" id="KW-1185">Reference proteome</keyword>
<dbReference type="Proteomes" id="UP000198982">
    <property type="component" value="Unassembled WGS sequence"/>
</dbReference>
<sequence>MHSGIRLSDLIEFNHDEEVESCIFFKSGFFSKVLRFAARKLSVNKINKYLLYDYDANFSFENAFAAASVKYHLGYFQYVESALSVRDDFRLEIKNRHQELILKGLEMYSGAVGVHVRRGDFLASKDPRHQVMDENYYLKAIQSFSDRDFMIFTDDKEWCEKVFKGHSFKICGLLDRNVKPAIADFLSLMCCKDYIVGTSTFAWWAAFLSFNERPLVYMPQVNLPFQSARSNELIGWDYILHE</sequence>
<dbReference type="EMBL" id="FNTJ01000001">
    <property type="protein sequence ID" value="SEB65101.1"/>
    <property type="molecule type" value="Genomic_DNA"/>
</dbReference>
<gene>
    <name evidence="3" type="ORF">SAMN05216178_1691</name>
</gene>
<dbReference type="Gene3D" id="3.40.50.11350">
    <property type="match status" value="1"/>
</dbReference>
<name>A0A1H4L2Z5_9PSED</name>
<proteinExistence type="predicted"/>
<dbReference type="GO" id="GO:0005975">
    <property type="term" value="P:carbohydrate metabolic process"/>
    <property type="evidence" value="ECO:0007669"/>
    <property type="project" value="InterPro"/>
</dbReference>
<dbReference type="GO" id="GO:0008107">
    <property type="term" value="F:galactoside 2-alpha-L-fucosyltransferase activity"/>
    <property type="evidence" value="ECO:0007669"/>
    <property type="project" value="InterPro"/>
</dbReference>
<reference evidence="4" key="1">
    <citation type="submission" date="2016-10" db="EMBL/GenBank/DDBJ databases">
        <authorList>
            <person name="Varghese N."/>
            <person name="Submissions S."/>
        </authorList>
    </citation>
    <scope>NUCLEOTIDE SEQUENCE [LARGE SCALE GENOMIC DNA]</scope>
    <source>
        <strain evidence="4">DSM 9751</strain>
    </source>
</reference>
<dbReference type="PANTHER" id="PTHR11927:SF9">
    <property type="entry name" value="L-FUCOSYLTRANSFERASE"/>
    <property type="match status" value="1"/>
</dbReference>
<evidence type="ECO:0000313" key="4">
    <source>
        <dbReference type="Proteomes" id="UP000198982"/>
    </source>
</evidence>
<dbReference type="GO" id="GO:0016020">
    <property type="term" value="C:membrane"/>
    <property type="evidence" value="ECO:0007669"/>
    <property type="project" value="InterPro"/>
</dbReference>
<dbReference type="CDD" id="cd11301">
    <property type="entry name" value="Fut1_Fut2_like"/>
    <property type="match status" value="1"/>
</dbReference>
<accession>A0A1H4L2Z5</accession>
<protein>
    <submittedName>
        <fullName evidence="3">Glycosyl transferase family 11</fullName>
    </submittedName>
</protein>
<dbReference type="Pfam" id="PF01531">
    <property type="entry name" value="Glyco_transf_11"/>
    <property type="match status" value="1"/>
</dbReference>